<evidence type="ECO:0000256" key="1">
    <source>
        <dbReference type="SAM" id="MobiDB-lite"/>
    </source>
</evidence>
<feature type="non-terminal residue" evidence="2">
    <location>
        <position position="1"/>
    </location>
</feature>
<sequence>MSSISISFAIAEKEKKNPPRPGLGSLKTAAEVKKWIPSIKSDIDFYLKQSQVTCYPERKLSEFSQQIERLSREYKAYLRKYRELCPSDQHVPWTDKPYSRKHKTS</sequence>
<proteinExistence type="predicted"/>
<evidence type="ECO:0000313" key="3">
    <source>
        <dbReference type="Proteomes" id="UP000828390"/>
    </source>
</evidence>
<gene>
    <name evidence="2" type="ORF">DPMN_084400</name>
</gene>
<organism evidence="2 3">
    <name type="scientific">Dreissena polymorpha</name>
    <name type="common">Zebra mussel</name>
    <name type="synonym">Mytilus polymorpha</name>
    <dbReference type="NCBI Taxonomy" id="45954"/>
    <lineage>
        <taxon>Eukaryota</taxon>
        <taxon>Metazoa</taxon>
        <taxon>Spiralia</taxon>
        <taxon>Lophotrochozoa</taxon>
        <taxon>Mollusca</taxon>
        <taxon>Bivalvia</taxon>
        <taxon>Autobranchia</taxon>
        <taxon>Heteroconchia</taxon>
        <taxon>Euheterodonta</taxon>
        <taxon>Imparidentia</taxon>
        <taxon>Neoheterodontei</taxon>
        <taxon>Myida</taxon>
        <taxon>Dreissenoidea</taxon>
        <taxon>Dreissenidae</taxon>
        <taxon>Dreissena</taxon>
    </lineage>
</organism>
<evidence type="ECO:0000313" key="2">
    <source>
        <dbReference type="EMBL" id="KAH3696917.1"/>
    </source>
</evidence>
<dbReference type="AlphaFoldDB" id="A0A9D3YEH2"/>
<name>A0A9D3YEH2_DREPO</name>
<accession>A0A9D3YEH2</accession>
<dbReference type="EMBL" id="JAIWYP010000016">
    <property type="protein sequence ID" value="KAH3696917.1"/>
    <property type="molecule type" value="Genomic_DNA"/>
</dbReference>
<dbReference type="Proteomes" id="UP000828390">
    <property type="component" value="Unassembled WGS sequence"/>
</dbReference>
<reference evidence="2" key="1">
    <citation type="journal article" date="2019" name="bioRxiv">
        <title>The Genome of the Zebra Mussel, Dreissena polymorpha: A Resource for Invasive Species Research.</title>
        <authorList>
            <person name="McCartney M.A."/>
            <person name="Auch B."/>
            <person name="Kono T."/>
            <person name="Mallez S."/>
            <person name="Zhang Y."/>
            <person name="Obille A."/>
            <person name="Becker A."/>
            <person name="Abrahante J.E."/>
            <person name="Garbe J."/>
            <person name="Badalamenti J.P."/>
            <person name="Herman A."/>
            <person name="Mangelson H."/>
            <person name="Liachko I."/>
            <person name="Sullivan S."/>
            <person name="Sone E.D."/>
            <person name="Koren S."/>
            <person name="Silverstein K.A.T."/>
            <person name="Beckman K.B."/>
            <person name="Gohl D.M."/>
        </authorList>
    </citation>
    <scope>NUCLEOTIDE SEQUENCE</scope>
    <source>
        <strain evidence="2">Duluth1</strain>
        <tissue evidence="2">Whole animal</tissue>
    </source>
</reference>
<feature type="region of interest" description="Disordered" evidence="1">
    <location>
        <begin position="1"/>
        <end position="24"/>
    </location>
</feature>
<comment type="caution">
    <text evidence="2">The sequence shown here is derived from an EMBL/GenBank/DDBJ whole genome shotgun (WGS) entry which is preliminary data.</text>
</comment>
<keyword evidence="3" id="KW-1185">Reference proteome</keyword>
<protein>
    <submittedName>
        <fullName evidence="2">Uncharacterized protein</fullName>
    </submittedName>
</protein>
<reference evidence="2" key="2">
    <citation type="submission" date="2020-11" db="EMBL/GenBank/DDBJ databases">
        <authorList>
            <person name="McCartney M.A."/>
            <person name="Auch B."/>
            <person name="Kono T."/>
            <person name="Mallez S."/>
            <person name="Becker A."/>
            <person name="Gohl D.M."/>
            <person name="Silverstein K.A.T."/>
            <person name="Koren S."/>
            <person name="Bechman K.B."/>
            <person name="Herman A."/>
            <person name="Abrahante J.E."/>
            <person name="Garbe J."/>
        </authorList>
    </citation>
    <scope>NUCLEOTIDE SEQUENCE</scope>
    <source>
        <strain evidence="2">Duluth1</strain>
        <tissue evidence="2">Whole animal</tissue>
    </source>
</reference>